<evidence type="ECO:0000259" key="1">
    <source>
        <dbReference type="Pfam" id="PF09423"/>
    </source>
</evidence>
<sequence length="540" mass="58989">MTLMIDRRLLLQAGAFGLAALSTPGVAQILTARGFTHGVASGEPSAESVLLWTRYVGSRDTRLRCEVAADECFSKVVAGGDVTASAQNDSCAKIVVDGLTPGRWWYYRFVAPDGTRSDIGRTRTLPDDDVARFGVGLFSCSNMPFGYFNAYAHAAARTDLDLMVHVGDYLYEYGPGKYPTKAAPGRSVLPAHEMVTLADYRLRYASYRADPDLRRLHQLFPMIAQWDDHEFANDSWVHGAENHQPETEGDWATRKAAAERVYREWMPVSDKRYDSYQIGSLATLFRPETRITGRSEQLDIKSALAGRSDVAKALAEFRDGPWSSGDRTLMGATQEAWLDAGLSRSVKAGTRWQILAQQLVMGSLHAPSEIAEWSPAGAPDAVKAALAGLAAATKAGLPFNMDAWDGYPAARERLLRASQASESNLVVLSGDSHNAWGNNLVADGGRPAGVEFAGHAVTSPGFEGYLPSVRPNDLSKSWRATNPNLVYADTSRRGYVSLQITPDNVRGEWHYVGTIADRTTANTTSEGLGVRWGERRFTKS</sequence>
<keyword evidence="4" id="KW-1185">Reference proteome</keyword>
<organism evidence="3 4">
    <name type="scientific">Novosphingobium kalidii</name>
    <dbReference type="NCBI Taxonomy" id="3230299"/>
    <lineage>
        <taxon>Bacteria</taxon>
        <taxon>Pseudomonadati</taxon>
        <taxon>Pseudomonadota</taxon>
        <taxon>Alphaproteobacteria</taxon>
        <taxon>Sphingomonadales</taxon>
        <taxon>Sphingomonadaceae</taxon>
        <taxon>Novosphingobium</taxon>
    </lineage>
</organism>
<dbReference type="EMBL" id="JBEWLY010000019">
    <property type="protein sequence ID" value="MET1756378.1"/>
    <property type="molecule type" value="Genomic_DNA"/>
</dbReference>
<reference evidence="3 4" key="1">
    <citation type="submission" date="2024-07" db="EMBL/GenBank/DDBJ databases">
        <title>Novosphingobium kalidii RD2P27.</title>
        <authorList>
            <person name="Sun J.-Q."/>
        </authorList>
    </citation>
    <scope>NUCLEOTIDE SEQUENCE [LARGE SCALE GENOMIC DNA]</scope>
    <source>
        <strain evidence="3 4">RD2P27</strain>
    </source>
</reference>
<name>A0ABV2D3F0_9SPHN</name>
<protein>
    <submittedName>
        <fullName evidence="3">Alkaline phosphatase D family protein</fullName>
        <ecNumber evidence="3">3.1.-.-</ecNumber>
    </submittedName>
</protein>
<dbReference type="Gene3D" id="3.60.21.70">
    <property type="entry name" value="PhoD-like phosphatase"/>
    <property type="match status" value="1"/>
</dbReference>
<comment type="caution">
    <text evidence="3">The sequence shown here is derived from an EMBL/GenBank/DDBJ whole genome shotgun (WGS) entry which is preliminary data.</text>
</comment>
<dbReference type="InterPro" id="IPR052900">
    <property type="entry name" value="Phospholipid_Metab_Enz"/>
</dbReference>
<dbReference type="PANTHER" id="PTHR43606:SF2">
    <property type="entry name" value="ALKALINE PHOSPHATASE FAMILY PROTEIN (AFU_ORTHOLOGUE AFUA_5G03860)"/>
    <property type="match status" value="1"/>
</dbReference>
<keyword evidence="3" id="KW-0378">Hydrolase</keyword>
<feature type="domain" description="Phospholipase D N-terminal" evidence="2">
    <location>
        <begin position="37"/>
        <end position="124"/>
    </location>
</feature>
<dbReference type="InterPro" id="IPR018946">
    <property type="entry name" value="PhoD-like_MPP"/>
</dbReference>
<dbReference type="Gene3D" id="2.60.40.380">
    <property type="entry name" value="Purple acid phosphatase-like, N-terminal"/>
    <property type="match status" value="1"/>
</dbReference>
<dbReference type="EC" id="3.1.-.-" evidence="3"/>
<dbReference type="RefSeq" id="WP_353984866.1">
    <property type="nucleotide sequence ID" value="NZ_JBEWLY010000019.1"/>
</dbReference>
<dbReference type="PANTHER" id="PTHR43606">
    <property type="entry name" value="PHOSPHATASE, PUTATIVE (AFU_ORTHOLOGUE AFUA_6G08710)-RELATED"/>
    <property type="match status" value="1"/>
</dbReference>
<dbReference type="Pfam" id="PF09423">
    <property type="entry name" value="PhoD"/>
    <property type="match status" value="1"/>
</dbReference>
<dbReference type="InterPro" id="IPR032093">
    <property type="entry name" value="PhoD_N"/>
</dbReference>
<dbReference type="InterPro" id="IPR038607">
    <property type="entry name" value="PhoD-like_sf"/>
</dbReference>
<feature type="domain" description="PhoD-like phosphatase metallophosphatase" evidence="1">
    <location>
        <begin position="137"/>
        <end position="509"/>
    </location>
</feature>
<dbReference type="Pfam" id="PF16655">
    <property type="entry name" value="PhoD_N"/>
    <property type="match status" value="1"/>
</dbReference>
<dbReference type="Proteomes" id="UP001548713">
    <property type="component" value="Unassembled WGS sequence"/>
</dbReference>
<evidence type="ECO:0000259" key="2">
    <source>
        <dbReference type="Pfam" id="PF16655"/>
    </source>
</evidence>
<evidence type="ECO:0000313" key="4">
    <source>
        <dbReference type="Proteomes" id="UP001548713"/>
    </source>
</evidence>
<evidence type="ECO:0000313" key="3">
    <source>
        <dbReference type="EMBL" id="MET1756378.1"/>
    </source>
</evidence>
<accession>A0ABV2D3F0</accession>
<dbReference type="GO" id="GO:0016787">
    <property type="term" value="F:hydrolase activity"/>
    <property type="evidence" value="ECO:0007669"/>
    <property type="project" value="UniProtKB-KW"/>
</dbReference>
<dbReference type="InterPro" id="IPR029052">
    <property type="entry name" value="Metallo-depent_PP-like"/>
</dbReference>
<gene>
    <name evidence="3" type="ORF">ABVV53_13055</name>
</gene>
<dbReference type="SUPFAM" id="SSF56300">
    <property type="entry name" value="Metallo-dependent phosphatases"/>
    <property type="match status" value="1"/>
</dbReference>
<dbReference type="CDD" id="cd07389">
    <property type="entry name" value="MPP_PhoD"/>
    <property type="match status" value="1"/>
</dbReference>
<proteinExistence type="predicted"/>